<protein>
    <submittedName>
        <fullName evidence="2">Uncharacterized protein</fullName>
    </submittedName>
</protein>
<organism evidence="2 3">
    <name type="scientific">Rhodanobacter glycinis</name>
    <dbReference type="NCBI Taxonomy" id="582702"/>
    <lineage>
        <taxon>Bacteria</taxon>
        <taxon>Pseudomonadati</taxon>
        <taxon>Pseudomonadota</taxon>
        <taxon>Gammaproteobacteria</taxon>
        <taxon>Lysobacterales</taxon>
        <taxon>Rhodanobacteraceae</taxon>
        <taxon>Rhodanobacter</taxon>
    </lineage>
</organism>
<keyword evidence="1" id="KW-0472">Membrane</keyword>
<evidence type="ECO:0000313" key="2">
    <source>
        <dbReference type="EMBL" id="SFK37550.1"/>
    </source>
</evidence>
<keyword evidence="3" id="KW-1185">Reference proteome</keyword>
<evidence type="ECO:0000313" key="3">
    <source>
        <dbReference type="Proteomes" id="UP000198725"/>
    </source>
</evidence>
<name>A0A1I3Z0H1_9GAMM</name>
<evidence type="ECO:0000256" key="1">
    <source>
        <dbReference type="SAM" id="Phobius"/>
    </source>
</evidence>
<keyword evidence="1" id="KW-0812">Transmembrane</keyword>
<dbReference type="AlphaFoldDB" id="A0A1I3Z0H1"/>
<feature type="transmembrane region" description="Helical" evidence="1">
    <location>
        <begin position="12"/>
        <end position="34"/>
    </location>
</feature>
<reference evidence="3" key="1">
    <citation type="submission" date="2016-10" db="EMBL/GenBank/DDBJ databases">
        <authorList>
            <person name="Varghese N."/>
            <person name="Submissions S."/>
        </authorList>
    </citation>
    <scope>NUCLEOTIDE SEQUENCE [LARGE SCALE GENOMIC DNA]</scope>
    <source>
        <strain evidence="3">MO64</strain>
    </source>
</reference>
<keyword evidence="1" id="KW-1133">Transmembrane helix</keyword>
<proteinExistence type="predicted"/>
<sequence>MRDQPVKRYLRDALAPLLLTLVVAALMMHFGPSLGAPGKVAFLVVLMSCYGWCGWVEFRHLRMCDELRRRLALEALMQAFIAAFGIFLVLLFAHALKLLTVSIDVAPLVMIGCYAVCEIGARLRYRYWALL</sequence>
<gene>
    <name evidence="2" type="ORF">SAMN05192579_102132</name>
</gene>
<dbReference type="RefSeq" id="WP_092701354.1">
    <property type="nucleotide sequence ID" value="NZ_FOSR01000002.1"/>
</dbReference>
<feature type="transmembrane region" description="Helical" evidence="1">
    <location>
        <begin position="71"/>
        <end position="92"/>
    </location>
</feature>
<accession>A0A1I3Z0H1</accession>
<feature type="transmembrane region" description="Helical" evidence="1">
    <location>
        <begin position="40"/>
        <end position="59"/>
    </location>
</feature>
<dbReference type="EMBL" id="FOSR01000002">
    <property type="protein sequence ID" value="SFK37550.1"/>
    <property type="molecule type" value="Genomic_DNA"/>
</dbReference>
<feature type="transmembrane region" description="Helical" evidence="1">
    <location>
        <begin position="98"/>
        <end position="117"/>
    </location>
</feature>
<dbReference type="Proteomes" id="UP000198725">
    <property type="component" value="Unassembled WGS sequence"/>
</dbReference>